<comment type="similarity">
    <text evidence="2 6">Belongs to the cytochrome P450 family.</text>
</comment>
<dbReference type="Proteomes" id="UP001212841">
    <property type="component" value="Unassembled WGS sequence"/>
</dbReference>
<dbReference type="GO" id="GO:0005506">
    <property type="term" value="F:iron ion binding"/>
    <property type="evidence" value="ECO:0007669"/>
    <property type="project" value="InterPro"/>
</dbReference>
<dbReference type="PRINTS" id="PR00465">
    <property type="entry name" value="EP450IV"/>
</dbReference>
<dbReference type="AlphaFoldDB" id="A0AAD5SDL1"/>
<dbReference type="InterPro" id="IPR017972">
    <property type="entry name" value="Cyt_P450_CS"/>
</dbReference>
<dbReference type="InterPro" id="IPR002403">
    <property type="entry name" value="Cyt_P450_E_grp-IV"/>
</dbReference>
<dbReference type="PANTHER" id="PTHR24305">
    <property type="entry name" value="CYTOCHROME P450"/>
    <property type="match status" value="1"/>
</dbReference>
<keyword evidence="5 6" id="KW-0349">Heme</keyword>
<feature type="binding site" description="axial binding residue" evidence="5">
    <location>
        <position position="452"/>
    </location>
    <ligand>
        <name>heme</name>
        <dbReference type="ChEBI" id="CHEBI:30413"/>
    </ligand>
    <ligandPart>
        <name>Fe</name>
        <dbReference type="ChEBI" id="CHEBI:18248"/>
    </ligandPart>
</feature>
<dbReference type="InterPro" id="IPR050121">
    <property type="entry name" value="Cytochrome_P450_monoxygenase"/>
</dbReference>
<dbReference type="EMBL" id="JADGJD010000349">
    <property type="protein sequence ID" value="KAJ3051872.1"/>
    <property type="molecule type" value="Genomic_DNA"/>
</dbReference>
<proteinExistence type="inferred from homology"/>
<dbReference type="Pfam" id="PF00067">
    <property type="entry name" value="p450"/>
    <property type="match status" value="1"/>
</dbReference>
<keyword evidence="6" id="KW-0560">Oxidoreductase</keyword>
<accession>A0AAD5SDL1</accession>
<dbReference type="Gene3D" id="1.10.630.10">
    <property type="entry name" value="Cytochrome P450"/>
    <property type="match status" value="1"/>
</dbReference>
<keyword evidence="4 5" id="KW-0408">Iron</keyword>
<organism evidence="7 8">
    <name type="scientific">Rhizophlyctis rosea</name>
    <dbReference type="NCBI Taxonomy" id="64517"/>
    <lineage>
        <taxon>Eukaryota</taxon>
        <taxon>Fungi</taxon>
        <taxon>Fungi incertae sedis</taxon>
        <taxon>Chytridiomycota</taxon>
        <taxon>Chytridiomycota incertae sedis</taxon>
        <taxon>Chytridiomycetes</taxon>
        <taxon>Rhizophlyctidales</taxon>
        <taxon>Rhizophlyctidaceae</taxon>
        <taxon>Rhizophlyctis</taxon>
    </lineage>
</organism>
<dbReference type="SUPFAM" id="SSF48264">
    <property type="entry name" value="Cytochrome P450"/>
    <property type="match status" value="1"/>
</dbReference>
<evidence type="ECO:0000256" key="3">
    <source>
        <dbReference type="ARBA" id="ARBA00022723"/>
    </source>
</evidence>
<evidence type="ECO:0000256" key="5">
    <source>
        <dbReference type="PIRSR" id="PIRSR602403-1"/>
    </source>
</evidence>
<evidence type="ECO:0000256" key="1">
    <source>
        <dbReference type="ARBA" id="ARBA00001971"/>
    </source>
</evidence>
<comment type="caution">
    <text evidence="7">The sequence shown here is derived from an EMBL/GenBank/DDBJ whole genome shotgun (WGS) entry which is preliminary data.</text>
</comment>
<protein>
    <recommendedName>
        <fullName evidence="9">Cytochrome P450</fullName>
    </recommendedName>
</protein>
<dbReference type="GO" id="GO:0020037">
    <property type="term" value="F:heme binding"/>
    <property type="evidence" value="ECO:0007669"/>
    <property type="project" value="InterPro"/>
</dbReference>
<keyword evidence="6" id="KW-0503">Monooxygenase</keyword>
<evidence type="ECO:0000313" key="8">
    <source>
        <dbReference type="Proteomes" id="UP001212841"/>
    </source>
</evidence>
<reference evidence="7" key="1">
    <citation type="submission" date="2020-05" db="EMBL/GenBank/DDBJ databases">
        <title>Phylogenomic resolution of chytrid fungi.</title>
        <authorList>
            <person name="Stajich J.E."/>
            <person name="Amses K."/>
            <person name="Simmons R."/>
            <person name="Seto K."/>
            <person name="Myers J."/>
            <person name="Bonds A."/>
            <person name="Quandt C.A."/>
            <person name="Barry K."/>
            <person name="Liu P."/>
            <person name="Grigoriev I."/>
            <person name="Longcore J.E."/>
            <person name="James T.Y."/>
        </authorList>
    </citation>
    <scope>NUCLEOTIDE SEQUENCE</scope>
    <source>
        <strain evidence="7">JEL0318</strain>
    </source>
</reference>
<evidence type="ECO:0000313" key="7">
    <source>
        <dbReference type="EMBL" id="KAJ3051872.1"/>
    </source>
</evidence>
<dbReference type="PROSITE" id="PS00086">
    <property type="entry name" value="CYTOCHROME_P450"/>
    <property type="match status" value="1"/>
</dbReference>
<keyword evidence="8" id="KW-1185">Reference proteome</keyword>
<dbReference type="PRINTS" id="PR00385">
    <property type="entry name" value="P450"/>
</dbReference>
<keyword evidence="3 5" id="KW-0479">Metal-binding</keyword>
<evidence type="ECO:0000256" key="4">
    <source>
        <dbReference type="ARBA" id="ARBA00023004"/>
    </source>
</evidence>
<dbReference type="PANTHER" id="PTHR24305:SF166">
    <property type="entry name" value="CYTOCHROME P450 12A4, MITOCHONDRIAL-RELATED"/>
    <property type="match status" value="1"/>
</dbReference>
<dbReference type="GO" id="GO:0016705">
    <property type="term" value="F:oxidoreductase activity, acting on paired donors, with incorporation or reduction of molecular oxygen"/>
    <property type="evidence" value="ECO:0007669"/>
    <property type="project" value="InterPro"/>
</dbReference>
<name>A0AAD5SDL1_9FUNG</name>
<gene>
    <name evidence="7" type="ORF">HK097_007106</name>
</gene>
<evidence type="ECO:0000256" key="2">
    <source>
        <dbReference type="ARBA" id="ARBA00010617"/>
    </source>
</evidence>
<comment type="cofactor">
    <cofactor evidence="1 5">
        <name>heme</name>
        <dbReference type="ChEBI" id="CHEBI:30413"/>
    </cofactor>
</comment>
<dbReference type="GO" id="GO:0004497">
    <property type="term" value="F:monooxygenase activity"/>
    <property type="evidence" value="ECO:0007669"/>
    <property type="project" value="UniProtKB-KW"/>
</dbReference>
<sequence>MPGTLSKLLEDLPVLNSLNPLVEIAAARLERWSPKDTGIVLAAAAAGGIALGYYYYSHLDPSLKQILTGKVDRGNVARQIQEKGPISQIYGISGHGYMVKEGRSYFFRLLFKGSILDKDNEEHTRTRRLLSSAFKSDSLRAYLPRMTSEIRSEFDLWVKMSQESGFVDLELELKQLALRFAFTLLVGADFTKDHSISTELVEKYEALLRGFIPWPIGKWDARKKSMEARQALVDDVTEIIRKRRKLLLEGVKPEFSDPLWLLMTTKDENGHSYTDEELADECVVLVIAGHETTARTLAAWTVELLRHPSLITALRKEQEDLVKSYPCDADNNYTNEHIKHMPLLDATFREIERMYGPAGEISRVTRNDITFVPADGGKPTVIKKGNRIAWSVTATNRDPAVYPEPNAFNPCRWLNSSLTSSPTLSKDQDSDLGAVKVSSFRLGTFGAGHRVCLGMQFARMEMLLIGGLMIKDYDFEDVDPECDLVEVGRPKFGYKDGIRVRFKRRA</sequence>
<evidence type="ECO:0000256" key="6">
    <source>
        <dbReference type="RuleBase" id="RU000461"/>
    </source>
</evidence>
<dbReference type="InterPro" id="IPR001128">
    <property type="entry name" value="Cyt_P450"/>
</dbReference>
<evidence type="ECO:0008006" key="9">
    <source>
        <dbReference type="Google" id="ProtNLM"/>
    </source>
</evidence>
<dbReference type="InterPro" id="IPR036396">
    <property type="entry name" value="Cyt_P450_sf"/>
</dbReference>